<feature type="compositionally biased region" description="Basic and acidic residues" evidence="1">
    <location>
        <begin position="1"/>
        <end position="53"/>
    </location>
</feature>
<reference evidence="4" key="1">
    <citation type="submission" date="2018-12" db="EMBL/GenBank/DDBJ databases">
        <title>Dusodibacter welbiota gen. nov., sp. nov., isolated from human faeces and emended description of the Oscillibacter genus.</title>
        <authorList>
            <person name="Le Roy T."/>
            <person name="Van der Smissen P."/>
            <person name="Delzenne N."/>
            <person name="Muccioli G."/>
            <person name="Collet J.F."/>
            <person name="Cani P.D."/>
        </authorList>
    </citation>
    <scope>NUCLEOTIDE SEQUENCE [LARGE SCALE GENOMIC DNA]</scope>
    <source>
        <strain evidence="4">J115</strain>
    </source>
</reference>
<organism evidence="3 4">
    <name type="scientific">Dysosmobacter welbionis</name>
    <dbReference type="NCBI Taxonomy" id="2093857"/>
    <lineage>
        <taxon>Bacteria</taxon>
        <taxon>Bacillati</taxon>
        <taxon>Bacillota</taxon>
        <taxon>Clostridia</taxon>
        <taxon>Eubacteriales</taxon>
        <taxon>Oscillospiraceae</taxon>
        <taxon>Dysosmobacter</taxon>
    </lineage>
</organism>
<accession>A0A4D7AU36</accession>
<feature type="region of interest" description="Disordered" evidence="1">
    <location>
        <begin position="130"/>
        <end position="163"/>
    </location>
</feature>
<dbReference type="InterPro" id="IPR045504">
    <property type="entry name" value="DUF6487"/>
</dbReference>
<dbReference type="Pfam" id="PF20097">
    <property type="entry name" value="DUF6487"/>
    <property type="match status" value="1"/>
</dbReference>
<evidence type="ECO:0000313" key="3">
    <source>
        <dbReference type="EMBL" id="QCI59020.1"/>
    </source>
</evidence>
<dbReference type="GeneID" id="89523425"/>
<dbReference type="EMBL" id="CP034413">
    <property type="protein sequence ID" value="QCI59020.1"/>
    <property type="molecule type" value="Genomic_DNA"/>
</dbReference>
<dbReference type="RefSeq" id="WP_119311643.1">
    <property type="nucleotide sequence ID" value="NZ_CP034413.3"/>
</dbReference>
<feature type="region of interest" description="Disordered" evidence="1">
    <location>
        <begin position="1"/>
        <end position="60"/>
    </location>
</feature>
<dbReference type="AlphaFoldDB" id="A0A4D7AU36"/>
<dbReference type="KEGG" id="obj:EIO64_07110"/>
<protein>
    <recommendedName>
        <fullName evidence="2">DUF6487 domain-containing protein</fullName>
    </recommendedName>
</protein>
<evidence type="ECO:0000313" key="4">
    <source>
        <dbReference type="Proteomes" id="UP000298642"/>
    </source>
</evidence>
<evidence type="ECO:0000256" key="1">
    <source>
        <dbReference type="SAM" id="MobiDB-lite"/>
    </source>
</evidence>
<keyword evidence="4" id="KW-1185">Reference proteome</keyword>
<sequence length="163" mass="19129">MPFWKKSEDPWDYEPEKPSRPAEPGQEEKDCAPSLMDELRDWNEERKEKKALRETPPPPMICPWCGQEMEVGTITGGRDSVQWWPGWPNRFFGASGPEIDILHEGSLFNRYKTAWLCRSCRRMVMEIPEEEIPKPLTSEKAAEQLEEQRRREAQRKIDRGLQG</sequence>
<name>A0A4D7AU36_9FIRM</name>
<gene>
    <name evidence="3" type="ORF">EIO64_07110</name>
</gene>
<evidence type="ECO:0000259" key="2">
    <source>
        <dbReference type="Pfam" id="PF20097"/>
    </source>
</evidence>
<feature type="compositionally biased region" description="Basic and acidic residues" evidence="1">
    <location>
        <begin position="140"/>
        <end position="163"/>
    </location>
</feature>
<feature type="domain" description="DUF6487" evidence="2">
    <location>
        <begin position="62"/>
        <end position="129"/>
    </location>
</feature>
<proteinExistence type="predicted"/>
<dbReference type="Proteomes" id="UP000298642">
    <property type="component" value="Chromosome"/>
</dbReference>